<reference evidence="5 6" key="1">
    <citation type="journal article" date="2019" name="Int. J. Syst. Evol. Microbiol.">
        <title>The Global Catalogue of Microorganisms (GCM) 10K type strain sequencing project: providing services to taxonomists for standard genome sequencing and annotation.</title>
        <authorList>
            <consortium name="The Broad Institute Genomics Platform"/>
            <consortium name="The Broad Institute Genome Sequencing Center for Infectious Disease"/>
            <person name="Wu L."/>
            <person name="Ma J."/>
        </authorList>
    </citation>
    <scope>NUCLEOTIDE SEQUENCE [LARGE SCALE GENOMIC DNA]</scope>
    <source>
        <strain evidence="5 6">JCM 13316</strain>
    </source>
</reference>
<organism evidence="5 6">
    <name type="scientific">Arthrobacter gandavensis</name>
    <dbReference type="NCBI Taxonomy" id="169960"/>
    <lineage>
        <taxon>Bacteria</taxon>
        <taxon>Bacillati</taxon>
        <taxon>Actinomycetota</taxon>
        <taxon>Actinomycetes</taxon>
        <taxon>Micrococcales</taxon>
        <taxon>Micrococcaceae</taxon>
        <taxon>Arthrobacter</taxon>
    </lineage>
</organism>
<accession>A0ABN2P085</accession>
<keyword evidence="3" id="KW-0456">Lyase</keyword>
<dbReference type="InterPro" id="IPR015813">
    <property type="entry name" value="Pyrv/PenolPyrv_kinase-like_dom"/>
</dbReference>
<evidence type="ECO:0000313" key="5">
    <source>
        <dbReference type="EMBL" id="GAA1908048.1"/>
    </source>
</evidence>
<dbReference type="Proteomes" id="UP001500784">
    <property type="component" value="Unassembled WGS sequence"/>
</dbReference>
<evidence type="ECO:0000256" key="2">
    <source>
        <dbReference type="ARBA" id="ARBA00022723"/>
    </source>
</evidence>
<dbReference type="Gene3D" id="3.20.20.60">
    <property type="entry name" value="Phosphoenolpyruvate-binding domains"/>
    <property type="match status" value="1"/>
</dbReference>
<evidence type="ECO:0000259" key="4">
    <source>
        <dbReference type="Pfam" id="PF03328"/>
    </source>
</evidence>
<dbReference type="Pfam" id="PF03328">
    <property type="entry name" value="HpcH_HpaI"/>
    <property type="match status" value="1"/>
</dbReference>
<dbReference type="InterPro" id="IPR050251">
    <property type="entry name" value="HpcH-HpaI_aldolase"/>
</dbReference>
<dbReference type="SUPFAM" id="SSF51621">
    <property type="entry name" value="Phosphoenolpyruvate/pyruvate domain"/>
    <property type="match status" value="1"/>
</dbReference>
<evidence type="ECO:0000256" key="1">
    <source>
        <dbReference type="ARBA" id="ARBA00005568"/>
    </source>
</evidence>
<protein>
    <submittedName>
        <fullName evidence="5">4-hydroxy-2-oxoheptanedioate aldolase</fullName>
    </submittedName>
</protein>
<dbReference type="PANTHER" id="PTHR30502:SF0">
    <property type="entry name" value="PHOSPHOENOLPYRUVATE CARBOXYLASE FAMILY PROTEIN"/>
    <property type="match status" value="1"/>
</dbReference>
<comment type="caution">
    <text evidence="5">The sequence shown here is derived from an EMBL/GenBank/DDBJ whole genome shotgun (WGS) entry which is preliminary data.</text>
</comment>
<comment type="similarity">
    <text evidence="1">Belongs to the HpcH/HpaI aldolase family.</text>
</comment>
<evidence type="ECO:0000256" key="3">
    <source>
        <dbReference type="ARBA" id="ARBA00023239"/>
    </source>
</evidence>
<feature type="domain" description="HpcH/HpaI aldolase/citrate lyase" evidence="4">
    <location>
        <begin position="14"/>
        <end position="237"/>
    </location>
</feature>
<gene>
    <name evidence="5" type="primary">hpaI_3</name>
    <name evidence="5" type="ORF">GCM10009688_10130</name>
</gene>
<dbReference type="InterPro" id="IPR005000">
    <property type="entry name" value="Aldolase/citrate-lyase_domain"/>
</dbReference>
<dbReference type="InterPro" id="IPR040442">
    <property type="entry name" value="Pyrv_kinase-like_dom_sf"/>
</dbReference>
<dbReference type="PANTHER" id="PTHR30502">
    <property type="entry name" value="2-KETO-3-DEOXY-L-RHAMNONATE ALDOLASE"/>
    <property type="match status" value="1"/>
</dbReference>
<proteinExistence type="inferred from homology"/>
<evidence type="ECO:0000313" key="6">
    <source>
        <dbReference type="Proteomes" id="UP001500784"/>
    </source>
</evidence>
<name>A0ABN2P085_9MICC</name>
<keyword evidence="2" id="KW-0479">Metal-binding</keyword>
<dbReference type="EMBL" id="BAAALV010000002">
    <property type="protein sequence ID" value="GAA1908048.1"/>
    <property type="molecule type" value="Genomic_DNA"/>
</dbReference>
<sequence length="262" mass="27256">MSFKELFKDGGTAAGMFLNSGDAGVAEICAGAGLDYLLIDGEHGPVGIESVLDQLRAIAGYPPVAVVRVPANDPVVIKQFLDIGAQSLIVPMVHNADQARQAVQATQYPPEGVRGVGAALARSARWNRVPDYLARANDFISLLVQVESVEAVDNAAAIAATEGIDGIFIGPADMAATMGLLGQQDHPDVIESVMRVIRTVKAQGKIAGVNAFQEPQARAYTEAGADFINVGADVAILARGAEALAGKYSRRAARAASAPSSY</sequence>
<keyword evidence="6" id="KW-1185">Reference proteome</keyword>